<keyword evidence="3" id="KW-1185">Reference proteome</keyword>
<dbReference type="RefSeq" id="XP_024574349.1">
    <property type="nucleotide sequence ID" value="XM_024723366.1"/>
</dbReference>
<sequence>MNVESMRDFDYSMRMNVANSLLCEDHYPSLLVKLHLSKHDEIERQVMLEFSREQLTLLLQDFKHIYQELQKS</sequence>
<dbReference type="OMA" id="CEDHYPS"/>
<organism evidence="2 3">
    <name type="scientific">Plasmopara halstedii</name>
    <name type="common">Downy mildew of sunflower</name>
    <dbReference type="NCBI Taxonomy" id="4781"/>
    <lineage>
        <taxon>Eukaryota</taxon>
        <taxon>Sar</taxon>
        <taxon>Stramenopiles</taxon>
        <taxon>Oomycota</taxon>
        <taxon>Peronosporomycetes</taxon>
        <taxon>Peronosporales</taxon>
        <taxon>Peronosporaceae</taxon>
        <taxon>Plasmopara</taxon>
    </lineage>
</organism>
<dbReference type="Pfam" id="PF07258">
    <property type="entry name" value="COMM_domain"/>
    <property type="match status" value="1"/>
</dbReference>
<dbReference type="EMBL" id="CCYD01000291">
    <property type="protein sequence ID" value="CEG37980.1"/>
    <property type="molecule type" value="Genomic_DNA"/>
</dbReference>
<accession>A0A0P1ABN5</accession>
<protein>
    <submittedName>
        <fullName evidence="2">HCaRG</fullName>
    </submittedName>
</protein>
<dbReference type="Proteomes" id="UP000054928">
    <property type="component" value="Unassembled WGS sequence"/>
</dbReference>
<reference evidence="3" key="1">
    <citation type="submission" date="2014-09" db="EMBL/GenBank/DDBJ databases">
        <authorList>
            <person name="Sharma Rahul"/>
            <person name="Thines Marco"/>
        </authorList>
    </citation>
    <scope>NUCLEOTIDE SEQUENCE [LARGE SCALE GENOMIC DNA]</scope>
</reference>
<dbReference type="InterPro" id="IPR017920">
    <property type="entry name" value="COMM"/>
</dbReference>
<evidence type="ECO:0000313" key="3">
    <source>
        <dbReference type="Proteomes" id="UP000054928"/>
    </source>
</evidence>
<evidence type="ECO:0000313" key="2">
    <source>
        <dbReference type="EMBL" id="CEG37980.1"/>
    </source>
</evidence>
<name>A0A0P1ABN5_PLAHL</name>
<dbReference type="AlphaFoldDB" id="A0A0P1ABN5"/>
<proteinExistence type="predicted"/>
<dbReference type="GeneID" id="36401080"/>
<dbReference type="PROSITE" id="PS51269">
    <property type="entry name" value="COMM"/>
    <property type="match status" value="1"/>
</dbReference>
<feature type="domain" description="COMM" evidence="1">
    <location>
        <begin position="5"/>
        <end position="72"/>
    </location>
</feature>
<evidence type="ECO:0000259" key="1">
    <source>
        <dbReference type="PROSITE" id="PS51269"/>
    </source>
</evidence>
<dbReference type="OrthoDB" id="17646at2759"/>